<reference evidence="2 3" key="1">
    <citation type="submission" date="2018-04" db="EMBL/GenBank/DDBJ databases">
        <title>Complete genome uncultured novel isolate.</title>
        <authorList>
            <person name="Merlino G."/>
        </authorList>
    </citation>
    <scope>NUCLEOTIDE SEQUENCE [LARGE SCALE GENOMIC DNA]</scope>
    <source>
        <strain evidence="3">R1DC9</strain>
    </source>
</reference>
<evidence type="ECO:0000313" key="2">
    <source>
        <dbReference type="EMBL" id="QCK13375.1"/>
    </source>
</evidence>
<dbReference type="EMBL" id="CP028923">
    <property type="protein sequence ID" value="QCK13375.1"/>
    <property type="molecule type" value="Genomic_DNA"/>
</dbReference>
<evidence type="ECO:0000259" key="1">
    <source>
        <dbReference type="Pfam" id="PF21544"/>
    </source>
</evidence>
<dbReference type="InterPro" id="IPR026444">
    <property type="entry name" value="Secre_tail"/>
</dbReference>
<dbReference type="OrthoDB" id="9807410at2"/>
<keyword evidence="3" id="KW-1185">Reference proteome</keyword>
<evidence type="ECO:0000313" key="3">
    <source>
        <dbReference type="Proteomes" id="UP000298616"/>
    </source>
</evidence>
<gene>
    <name evidence="2" type="ORF">DCC35_00730</name>
</gene>
<proteinExistence type="predicted"/>
<protein>
    <recommendedName>
        <fullName evidence="1">PorZ N-terminal beta-propeller domain-containing protein</fullName>
    </recommendedName>
</protein>
<organism evidence="2 3">
    <name type="scientific">Mangrovivirga cuniculi</name>
    <dbReference type="NCBI Taxonomy" id="2715131"/>
    <lineage>
        <taxon>Bacteria</taxon>
        <taxon>Pseudomonadati</taxon>
        <taxon>Bacteroidota</taxon>
        <taxon>Cytophagia</taxon>
        <taxon>Cytophagales</taxon>
        <taxon>Mangrovivirgaceae</taxon>
        <taxon>Mangrovivirga</taxon>
    </lineage>
</organism>
<dbReference type="Pfam" id="PF21544">
    <property type="entry name" value="PorZ_N_b_propeller"/>
    <property type="match status" value="1"/>
</dbReference>
<dbReference type="SUPFAM" id="SSF63829">
    <property type="entry name" value="Calcium-dependent phosphotriesterase"/>
    <property type="match status" value="1"/>
</dbReference>
<sequence>MMIKSWLEKPKVMKRDVENAFLPALKILTRFLRFILPSLFFLNISAQNNIPTGTWEAHYSYNTTEFVVGFNDEIIGISNPGIFSYVPIEGWISKVNTDELPAENISSAFSSSDYLIYGFADGSLYKVQKNEIIINNELVSPSTNFYINSIKEFNGLLYLATDEGLVLANLEDLSIRDAFLQIGDSAKSVKVFDITFLSDSIYISTDEGIKAASRNSNLADFNQWKVRSEIAIKEFFELGGEVLAITKAGGLLKKSIDGTWSTVENQPVDGWIAGSTYNSQLFLVNENNVYTWNNGVFTNIADLSSTIDPLDIVVNNDIVFLGTRNSGLIRIDNNNTTSLKPDGPENNFPSAIRFTGSNLFALNSNEAELISYLENSEWKETSLFDAIITDVAYHNQKYYFASISRGLISDLENPVLLTGETLEIDVIAGEGPNDYEFTAITSFADKLLFAQTNSTAYLYTEDLETTTPFPKADSRLNYIRNLKIVDGNIIALTSQNPDGKIVIINPEDQEFRILTSSENNGGLPGTIYNLGSDSDGRIWIASNNGVWFLDVPFGVFDFVAMNASRPIIDGRYLLEGRKVNDLFIDTGDRLWTATALGIRLFDSNLEEELAFFNTENSLLPSNNVLQLEYDPSSGKVYALTDRGIVAYQSDATLPATDYNSVNIYPNPFSVERNEIITISDIKGNSNIKITTASGVFVDEIESKGGSASWNPPSNIPPGVYLFFMADQFYEDGYIGKAVIIP</sequence>
<dbReference type="AlphaFoldDB" id="A0A4D7JQW3"/>
<dbReference type="Gene3D" id="2.130.10.10">
    <property type="entry name" value="YVTN repeat-like/Quinoprotein amine dehydrogenase"/>
    <property type="match status" value="2"/>
</dbReference>
<dbReference type="InterPro" id="IPR015943">
    <property type="entry name" value="WD40/YVTN_repeat-like_dom_sf"/>
</dbReference>
<feature type="domain" description="PorZ N-terminal beta-propeller" evidence="1">
    <location>
        <begin position="144"/>
        <end position="225"/>
    </location>
</feature>
<dbReference type="SUPFAM" id="SSF101898">
    <property type="entry name" value="NHL repeat"/>
    <property type="match status" value="1"/>
</dbReference>
<dbReference type="NCBIfam" id="TIGR04183">
    <property type="entry name" value="Por_Secre_tail"/>
    <property type="match status" value="1"/>
</dbReference>
<dbReference type="InterPro" id="IPR048954">
    <property type="entry name" value="PorZ_N"/>
</dbReference>
<name>A0A4D7JQW3_9BACT</name>
<dbReference type="KEGG" id="fpf:DCC35_00730"/>
<accession>A0A4D7JQW3</accession>
<dbReference type="Proteomes" id="UP000298616">
    <property type="component" value="Chromosome"/>
</dbReference>